<dbReference type="GO" id="GO:0006508">
    <property type="term" value="P:proteolysis"/>
    <property type="evidence" value="ECO:0007669"/>
    <property type="project" value="UniProtKB-KW"/>
</dbReference>
<dbReference type="Proteomes" id="UP000886808">
    <property type="component" value="Unassembled WGS sequence"/>
</dbReference>
<dbReference type="PANTHER" id="PTHR33695:SF1">
    <property type="entry name" value="LIPOPROTEIN SIGNAL PEPTIDASE"/>
    <property type="match status" value="1"/>
</dbReference>
<evidence type="ECO:0000256" key="2">
    <source>
        <dbReference type="ARBA" id="ARBA00022475"/>
    </source>
</evidence>
<feature type="active site" evidence="9">
    <location>
        <position position="127"/>
    </location>
</feature>
<evidence type="ECO:0000256" key="1">
    <source>
        <dbReference type="ARBA" id="ARBA00006139"/>
    </source>
</evidence>
<evidence type="ECO:0000256" key="5">
    <source>
        <dbReference type="ARBA" id="ARBA00022750"/>
    </source>
</evidence>
<keyword evidence="8 9" id="KW-0472">Membrane</keyword>
<name>A0A9D1PIV3_9FIRM</name>
<proteinExistence type="inferred from homology"/>
<dbReference type="PANTHER" id="PTHR33695">
    <property type="entry name" value="LIPOPROTEIN SIGNAL PEPTIDASE"/>
    <property type="match status" value="1"/>
</dbReference>
<reference evidence="12" key="1">
    <citation type="journal article" date="2021" name="PeerJ">
        <title>Extensive microbial diversity within the chicken gut microbiome revealed by metagenomics and culture.</title>
        <authorList>
            <person name="Gilroy R."/>
            <person name="Ravi A."/>
            <person name="Getino M."/>
            <person name="Pursley I."/>
            <person name="Horton D.L."/>
            <person name="Alikhan N.F."/>
            <person name="Baker D."/>
            <person name="Gharbi K."/>
            <person name="Hall N."/>
            <person name="Watson M."/>
            <person name="Adriaenssens E.M."/>
            <person name="Foster-Nyarko E."/>
            <person name="Jarju S."/>
            <person name="Secka A."/>
            <person name="Antonio M."/>
            <person name="Oren A."/>
            <person name="Chaudhuri R.R."/>
            <person name="La Ragione R."/>
            <person name="Hildebrand F."/>
            <person name="Pallen M.J."/>
        </authorList>
    </citation>
    <scope>NUCLEOTIDE SEQUENCE</scope>
    <source>
        <strain evidence="12">CHK193-4272</strain>
    </source>
</reference>
<comment type="pathway">
    <text evidence="9">Protein modification; lipoprotein biosynthesis (signal peptide cleavage).</text>
</comment>
<comment type="caution">
    <text evidence="12">The sequence shown here is derived from an EMBL/GenBank/DDBJ whole genome shotgun (WGS) entry which is preliminary data.</text>
</comment>
<reference evidence="12" key="2">
    <citation type="submission" date="2021-04" db="EMBL/GenBank/DDBJ databases">
        <authorList>
            <person name="Gilroy R."/>
        </authorList>
    </citation>
    <scope>NUCLEOTIDE SEQUENCE</scope>
    <source>
        <strain evidence="12">CHK193-4272</strain>
    </source>
</reference>
<keyword evidence="6 9" id="KW-0378">Hydrolase</keyword>
<evidence type="ECO:0000256" key="3">
    <source>
        <dbReference type="ARBA" id="ARBA00022670"/>
    </source>
</evidence>
<dbReference type="PRINTS" id="PR00781">
    <property type="entry name" value="LIPOSIGPTASE"/>
</dbReference>
<evidence type="ECO:0000313" key="12">
    <source>
        <dbReference type="EMBL" id="HIV62575.1"/>
    </source>
</evidence>
<feature type="transmembrane region" description="Helical" evidence="9">
    <location>
        <begin position="83"/>
        <end position="101"/>
    </location>
</feature>
<dbReference type="Pfam" id="PF01252">
    <property type="entry name" value="Peptidase_A8"/>
    <property type="match status" value="1"/>
</dbReference>
<sequence>MILSIIAIVVLVSLDQFVKYLTVTHLMLKPIVLIENIFELTYVENKGAAWSILENQIWFFILMTVIILALIAYAFYKKMIYTKLGQISLVLICAGAIGNLIDRITHGYVIDMFSFKLINFPVFNVADICIVCGGILFVYYMMFQHDKYAEKAGKK</sequence>
<dbReference type="PROSITE" id="PS00855">
    <property type="entry name" value="SPASE_II"/>
    <property type="match status" value="1"/>
</dbReference>
<comment type="catalytic activity">
    <reaction evidence="9 10">
        <text>Release of signal peptides from bacterial membrane prolipoproteins. Hydrolyzes -Xaa-Yaa-Zaa-|-(S,diacylglyceryl)Cys-, in which Xaa is hydrophobic (preferably Leu), and Yaa (Ala or Ser) and Zaa (Gly or Ala) have small, neutral side chains.</text>
        <dbReference type="EC" id="3.4.23.36"/>
    </reaction>
</comment>
<comment type="function">
    <text evidence="9 10">This protein specifically catalyzes the removal of signal peptides from prolipoproteins.</text>
</comment>
<dbReference type="EMBL" id="DXIE01000037">
    <property type="protein sequence ID" value="HIV62575.1"/>
    <property type="molecule type" value="Genomic_DNA"/>
</dbReference>
<evidence type="ECO:0000256" key="7">
    <source>
        <dbReference type="ARBA" id="ARBA00022989"/>
    </source>
</evidence>
<comment type="similarity">
    <text evidence="1 9 11">Belongs to the peptidase A8 family.</text>
</comment>
<keyword evidence="4 9" id="KW-0812">Transmembrane</keyword>
<dbReference type="InterPro" id="IPR001872">
    <property type="entry name" value="Peptidase_A8"/>
</dbReference>
<feature type="active site" evidence="9">
    <location>
        <position position="111"/>
    </location>
</feature>
<evidence type="ECO:0000256" key="9">
    <source>
        <dbReference type="HAMAP-Rule" id="MF_00161"/>
    </source>
</evidence>
<evidence type="ECO:0000256" key="4">
    <source>
        <dbReference type="ARBA" id="ARBA00022692"/>
    </source>
</evidence>
<evidence type="ECO:0000256" key="6">
    <source>
        <dbReference type="ARBA" id="ARBA00022801"/>
    </source>
</evidence>
<accession>A0A9D1PIV3</accession>
<protein>
    <recommendedName>
        <fullName evidence="9">Lipoprotein signal peptidase</fullName>
        <ecNumber evidence="9">3.4.23.36</ecNumber>
    </recommendedName>
    <alternativeName>
        <fullName evidence="9">Prolipoprotein signal peptidase</fullName>
    </alternativeName>
    <alternativeName>
        <fullName evidence="9">Signal peptidase II</fullName>
        <shortName evidence="9">SPase II</shortName>
    </alternativeName>
</protein>
<dbReference type="GO" id="GO:0004190">
    <property type="term" value="F:aspartic-type endopeptidase activity"/>
    <property type="evidence" value="ECO:0007669"/>
    <property type="project" value="UniProtKB-UniRule"/>
</dbReference>
<comment type="subcellular location">
    <subcellularLocation>
        <location evidence="9">Cell membrane</location>
        <topology evidence="9">Multi-pass membrane protein</topology>
    </subcellularLocation>
</comment>
<evidence type="ECO:0000256" key="10">
    <source>
        <dbReference type="RuleBase" id="RU000594"/>
    </source>
</evidence>
<dbReference type="HAMAP" id="MF_00161">
    <property type="entry name" value="LspA"/>
    <property type="match status" value="1"/>
</dbReference>
<comment type="caution">
    <text evidence="9">Lacks conserved residue(s) required for the propagation of feature annotation.</text>
</comment>
<keyword evidence="2 9" id="KW-1003">Cell membrane</keyword>
<evidence type="ECO:0000313" key="13">
    <source>
        <dbReference type="Proteomes" id="UP000886808"/>
    </source>
</evidence>
<evidence type="ECO:0000256" key="8">
    <source>
        <dbReference type="ARBA" id="ARBA00023136"/>
    </source>
</evidence>
<feature type="transmembrane region" description="Helical" evidence="9">
    <location>
        <begin position="57"/>
        <end position="76"/>
    </location>
</feature>
<feature type="transmembrane region" description="Helical" evidence="9">
    <location>
        <begin position="121"/>
        <end position="142"/>
    </location>
</feature>
<organism evidence="12 13">
    <name type="scientific">Candidatus Butyricicoccus avistercoris</name>
    <dbReference type="NCBI Taxonomy" id="2838518"/>
    <lineage>
        <taxon>Bacteria</taxon>
        <taxon>Bacillati</taxon>
        <taxon>Bacillota</taxon>
        <taxon>Clostridia</taxon>
        <taxon>Eubacteriales</taxon>
        <taxon>Butyricicoccaceae</taxon>
        <taxon>Butyricicoccus</taxon>
    </lineage>
</organism>
<dbReference type="EC" id="3.4.23.36" evidence="9"/>
<gene>
    <name evidence="9 12" type="primary">lspA</name>
    <name evidence="12" type="ORF">H9746_07025</name>
</gene>
<keyword evidence="5 9" id="KW-0064">Aspartyl protease</keyword>
<dbReference type="GO" id="GO:0005886">
    <property type="term" value="C:plasma membrane"/>
    <property type="evidence" value="ECO:0007669"/>
    <property type="project" value="UniProtKB-SubCell"/>
</dbReference>
<keyword evidence="3 9" id="KW-0645">Protease</keyword>
<dbReference type="NCBIfam" id="TIGR00077">
    <property type="entry name" value="lspA"/>
    <property type="match status" value="1"/>
</dbReference>
<dbReference type="AlphaFoldDB" id="A0A9D1PIV3"/>
<keyword evidence="7 9" id="KW-1133">Transmembrane helix</keyword>
<evidence type="ECO:0000256" key="11">
    <source>
        <dbReference type="RuleBase" id="RU004181"/>
    </source>
</evidence>